<evidence type="ECO:0000313" key="3">
    <source>
        <dbReference type="EMBL" id="ONI26125.1"/>
    </source>
</evidence>
<dbReference type="GO" id="GO:0008017">
    <property type="term" value="F:microtubule binding"/>
    <property type="evidence" value="ECO:0000318"/>
    <property type="project" value="GO_Central"/>
</dbReference>
<evidence type="ECO:0000256" key="2">
    <source>
        <dbReference type="PROSITE-ProRule" id="PRU00283"/>
    </source>
</evidence>
<dbReference type="AlphaFoldDB" id="M5XV29"/>
<dbReference type="InterPro" id="IPR027417">
    <property type="entry name" value="P-loop_NTPase"/>
</dbReference>
<dbReference type="PROSITE" id="PS50067">
    <property type="entry name" value="KINESIN_MOTOR_2"/>
    <property type="match status" value="1"/>
</dbReference>
<dbReference type="InterPro" id="IPR001752">
    <property type="entry name" value="Kinesin_motor_dom"/>
</dbReference>
<dbReference type="STRING" id="3760.M5XV29"/>
<dbReference type="HOGENOM" id="CLU_788440_0_0_1"/>
<organism evidence="3 4">
    <name type="scientific">Prunus persica</name>
    <name type="common">Peach</name>
    <name type="synonym">Amygdalus persica</name>
    <dbReference type="NCBI Taxonomy" id="3760"/>
    <lineage>
        <taxon>Eukaryota</taxon>
        <taxon>Viridiplantae</taxon>
        <taxon>Streptophyta</taxon>
        <taxon>Embryophyta</taxon>
        <taxon>Tracheophyta</taxon>
        <taxon>Spermatophyta</taxon>
        <taxon>Magnoliopsida</taxon>
        <taxon>eudicotyledons</taxon>
        <taxon>Gunneridae</taxon>
        <taxon>Pentapetalae</taxon>
        <taxon>rosids</taxon>
        <taxon>fabids</taxon>
        <taxon>Rosales</taxon>
        <taxon>Rosaceae</taxon>
        <taxon>Amygdaloideae</taxon>
        <taxon>Amygdaleae</taxon>
        <taxon>Prunus</taxon>
    </lineage>
</organism>
<comment type="similarity">
    <text evidence="2">Belongs to the TRAFAC class myosin-kinesin ATPase superfamily. Kinesin family.</text>
</comment>
<dbReference type="InterPro" id="IPR036961">
    <property type="entry name" value="Kinesin_motor_dom_sf"/>
</dbReference>
<reference evidence="3 4" key="1">
    <citation type="journal article" date="2013" name="Nat. Genet.">
        <title>The high-quality draft genome of peach (Prunus persica) identifies unique patterns of genetic diversity, domestication and genome evolution.</title>
        <authorList>
            <consortium name="International Peach Genome Initiative"/>
            <person name="Verde I."/>
            <person name="Abbott A.G."/>
            <person name="Scalabrin S."/>
            <person name="Jung S."/>
            <person name="Shu S."/>
            <person name="Marroni F."/>
            <person name="Zhebentyayeva T."/>
            <person name="Dettori M.T."/>
            <person name="Grimwood J."/>
            <person name="Cattonaro F."/>
            <person name="Zuccolo A."/>
            <person name="Rossini L."/>
            <person name="Jenkins J."/>
            <person name="Vendramin E."/>
            <person name="Meisel L.A."/>
            <person name="Decroocq V."/>
            <person name="Sosinski B."/>
            <person name="Prochnik S."/>
            <person name="Mitros T."/>
            <person name="Policriti A."/>
            <person name="Cipriani G."/>
            <person name="Dondini L."/>
            <person name="Ficklin S."/>
            <person name="Goodstein D.M."/>
            <person name="Xuan P."/>
            <person name="Del Fabbro C."/>
            <person name="Aramini V."/>
            <person name="Copetti D."/>
            <person name="Gonzalez S."/>
            <person name="Horner D.S."/>
            <person name="Falchi R."/>
            <person name="Lucas S."/>
            <person name="Mica E."/>
            <person name="Maldonado J."/>
            <person name="Lazzari B."/>
            <person name="Bielenberg D."/>
            <person name="Pirona R."/>
            <person name="Miculan M."/>
            <person name="Barakat A."/>
            <person name="Testolin R."/>
            <person name="Stella A."/>
            <person name="Tartarini S."/>
            <person name="Tonutti P."/>
            <person name="Arus P."/>
            <person name="Orellana A."/>
            <person name="Wells C."/>
            <person name="Main D."/>
            <person name="Vizzotto G."/>
            <person name="Silva H."/>
            <person name="Salamini F."/>
            <person name="Schmutz J."/>
            <person name="Morgante M."/>
            <person name="Rokhsar D.S."/>
        </authorList>
    </citation>
    <scope>NUCLEOTIDE SEQUENCE [LARGE SCALE GENOMIC DNA]</scope>
    <source>
        <strain evidence="4">cv. Nemared</strain>
    </source>
</reference>
<dbReference type="EMBL" id="CM007651">
    <property type="protein sequence ID" value="ONI26125.1"/>
    <property type="molecule type" value="Genomic_DNA"/>
</dbReference>
<dbReference type="SUPFAM" id="SSF52540">
    <property type="entry name" value="P-loop containing nucleoside triphosphate hydrolases"/>
    <property type="match status" value="1"/>
</dbReference>
<accession>M5XV29</accession>
<keyword evidence="1" id="KW-0505">Motor protein</keyword>
<dbReference type="SMART" id="SM00129">
    <property type="entry name" value="KISc"/>
    <property type="match status" value="1"/>
</dbReference>
<dbReference type="GO" id="GO:0003777">
    <property type="term" value="F:microtubule motor activity"/>
    <property type="evidence" value="ECO:0000318"/>
    <property type="project" value="GO_Central"/>
</dbReference>
<dbReference type="GO" id="GO:0005871">
    <property type="term" value="C:kinesin complex"/>
    <property type="evidence" value="ECO:0000318"/>
    <property type="project" value="GO_Central"/>
</dbReference>
<gene>
    <name evidence="3" type="ORF">PRUPE_1G005500</name>
</gene>
<dbReference type="Gramene" id="ONI26125">
    <property type="protein sequence ID" value="ONI26125"/>
    <property type="gene ID" value="PRUPE_1G005500"/>
</dbReference>
<dbReference type="Pfam" id="PF00225">
    <property type="entry name" value="Kinesin"/>
    <property type="match status" value="2"/>
</dbReference>
<dbReference type="InterPro" id="IPR027640">
    <property type="entry name" value="Kinesin-like_fam"/>
</dbReference>
<dbReference type="Proteomes" id="UP000006882">
    <property type="component" value="Chromosome G1"/>
</dbReference>
<dbReference type="PANTHER" id="PTHR24115:SF1019">
    <property type="entry name" value="KINESIN-LIKE PROTEIN KLP2"/>
    <property type="match status" value="1"/>
</dbReference>
<dbReference type="PANTHER" id="PTHR24115">
    <property type="entry name" value="KINESIN-RELATED"/>
    <property type="match status" value="1"/>
</dbReference>
<keyword evidence="4" id="KW-1185">Reference proteome</keyword>
<dbReference type="GO" id="GO:0005524">
    <property type="term" value="F:ATP binding"/>
    <property type="evidence" value="ECO:0007669"/>
    <property type="project" value="InterPro"/>
</dbReference>
<proteinExistence type="inferred from homology"/>
<evidence type="ECO:0000256" key="1">
    <source>
        <dbReference type="ARBA" id="ARBA00023175"/>
    </source>
</evidence>
<protein>
    <submittedName>
        <fullName evidence="3">Uncharacterized protein</fullName>
    </submittedName>
</protein>
<evidence type="ECO:0000313" key="4">
    <source>
        <dbReference type="Proteomes" id="UP000006882"/>
    </source>
</evidence>
<dbReference type="eggNOG" id="KOG0243">
    <property type="taxonomic scope" value="Eukaryota"/>
</dbReference>
<sequence>MNYSGSTNEDIITFATYTSKGSNCQVAMLITVDDLNQSTDIIILDVPTVEGRLMLVDMAGSENIEQAGQIGFKAKMQTAKINQGNIALKRVVESIANGDSHVTQHKHKGFKRNFEIYWKINYQTLTAVLEGQTTSECQNPPYVTAKLDSKLTMLLQDSFEDAKTKILMVLCASPDPKEIHKTISTLEYGAKAKCIVRDPHTPIKDKIGTEDSSAVILGSRIAAMDEFILKLQRENKLKEKERNEAHRELQKKEEEVAALRAKFELVEGTGSGKKEEEINLKVTELEKKLEECQRMENEFVELERKRMEERILQQQQEVEILRRRLEKIELELCRSGDGNVEYLDCKGSKKMY</sequence>
<dbReference type="GO" id="GO:0016887">
    <property type="term" value="F:ATP hydrolysis activity"/>
    <property type="evidence" value="ECO:0000318"/>
    <property type="project" value="GO_Central"/>
</dbReference>
<name>M5XV29_PRUPE</name>
<dbReference type="GO" id="GO:0007018">
    <property type="term" value="P:microtubule-based movement"/>
    <property type="evidence" value="ECO:0000318"/>
    <property type="project" value="GO_Central"/>
</dbReference>
<comment type="caution">
    <text evidence="2">Lacks conserved residue(s) required for the propagation of feature annotation.</text>
</comment>
<dbReference type="GO" id="GO:0005874">
    <property type="term" value="C:microtubule"/>
    <property type="evidence" value="ECO:0000318"/>
    <property type="project" value="GO_Central"/>
</dbReference>
<dbReference type="GO" id="GO:0005737">
    <property type="term" value="C:cytoplasm"/>
    <property type="evidence" value="ECO:0000318"/>
    <property type="project" value="GO_Central"/>
</dbReference>
<dbReference type="Gene3D" id="3.40.850.10">
    <property type="entry name" value="Kinesin motor domain"/>
    <property type="match status" value="1"/>
</dbReference>
<dbReference type="OMA" id="CQDMANE"/>